<feature type="region of interest" description="Disordered" evidence="5">
    <location>
        <begin position="250"/>
        <end position="279"/>
    </location>
</feature>
<evidence type="ECO:0000256" key="3">
    <source>
        <dbReference type="ARBA" id="ARBA00023128"/>
    </source>
</evidence>
<dbReference type="SMART" id="SM00584">
    <property type="entry name" value="TLDc"/>
    <property type="match status" value="1"/>
</dbReference>
<dbReference type="PANTHER" id="PTHR23354:SF62">
    <property type="entry name" value="MUSTARD, ISOFORM V"/>
    <property type="match status" value="1"/>
</dbReference>
<feature type="compositionally biased region" description="Polar residues" evidence="5">
    <location>
        <begin position="320"/>
        <end position="337"/>
    </location>
</feature>
<evidence type="ECO:0000256" key="1">
    <source>
        <dbReference type="ARBA" id="ARBA00004173"/>
    </source>
</evidence>
<protein>
    <recommendedName>
        <fullName evidence="4">Oxidation resistance protein 1</fullName>
    </recommendedName>
</protein>
<gene>
    <name evidence="7" type="ORF">FIBSPDRAFT_848491</name>
</gene>
<feature type="region of interest" description="Disordered" evidence="5">
    <location>
        <begin position="291"/>
        <end position="404"/>
    </location>
</feature>
<dbReference type="EMBL" id="KV417485">
    <property type="protein sequence ID" value="KZP32711.1"/>
    <property type="molecule type" value="Genomic_DNA"/>
</dbReference>
<evidence type="ECO:0000256" key="4">
    <source>
        <dbReference type="ARBA" id="ARBA00040604"/>
    </source>
</evidence>
<proteinExistence type="inferred from homology"/>
<feature type="compositionally biased region" description="Polar residues" evidence="5">
    <location>
        <begin position="252"/>
        <end position="261"/>
    </location>
</feature>
<feature type="compositionally biased region" description="Polar residues" evidence="5">
    <location>
        <begin position="76"/>
        <end position="103"/>
    </location>
</feature>
<feature type="compositionally biased region" description="Polar residues" evidence="5">
    <location>
        <begin position="26"/>
        <end position="35"/>
    </location>
</feature>
<sequence>MSDPLNSFEPLVPIPFKHTPSPRPNTPQAAPNTKPRSALPQVDPSSVEAELDKFATLFNPSTPHASPTLPPIFSQPRPTSSIRSAHRLSQTNFGPVRQDSGNDSEFGGFVSVPPAQDPLSQSFFSETPPSESALSQAPTGSLTDVSHTGQRVSQASLDFFGQFVEGAKDQESRGKGKGYLDELLRHEDDPLYWINHEDTDPAYGGPSRGEASESESEQDRMPSVVSEHDLEVSLLDLDLDSDNYFARGGSGNDANISTSHSPAPPKPKLKPFATPSMSPTFPFATRPPVALSSNSSVSSLVPSRSSTPPIPSSTSPRPAYSTQPSRWMSSLLSNPRTSLDEPSHPSVQGIFPHVRASSTDALQQQVWHPPPQPQPHTPASVSASSTISHGTPFASRSYIPPSGAPGFAGSDAAWDKGFSDDFDQEGKKAKGHVHLEGRKEATEGILDTTIVDMIRPHLPALARLPRKYTLLYSLDQHGISLNTLYTRCEPQGPSNSHPRGTLVVVKDSGDTIFGVWIGEGLRVSKGYYGSGESFLWRYVHGKLDVFRWTGKNEYVAHCEPEYLSFGGGDGRYGLYLDDTLLEGSSARCPTFANEPLCSPGSMKGGNVSFDCVGLEVWAVGPA</sequence>
<feature type="region of interest" description="Disordered" evidence="5">
    <location>
        <begin position="194"/>
        <end position="226"/>
    </location>
</feature>
<reference evidence="7" key="1">
    <citation type="journal article" date="2016" name="Mol. Biol. Evol.">
        <title>Comparative Genomics of Early-Diverging Mushroom-Forming Fungi Provides Insights into the Origins of Lignocellulose Decay Capabilities.</title>
        <authorList>
            <person name="Nagy L.G."/>
            <person name="Riley R."/>
            <person name="Tritt A."/>
            <person name="Adam C."/>
            <person name="Daum C."/>
            <person name="Floudas D."/>
            <person name="Sun H."/>
            <person name="Yadav J.S."/>
            <person name="Pangilinan J."/>
            <person name="Larsson K.H."/>
            <person name="Matsuura K."/>
            <person name="Barry K."/>
            <person name="Labutti K."/>
            <person name="Kuo R."/>
            <person name="Ohm R.A."/>
            <person name="Bhattacharya S.S."/>
            <person name="Shirouzu T."/>
            <person name="Yoshinaga Y."/>
            <person name="Martin F.M."/>
            <person name="Grigoriev I.V."/>
            <person name="Hibbett D.S."/>
        </authorList>
    </citation>
    <scope>NUCLEOTIDE SEQUENCE [LARGE SCALE GENOMIC DNA]</scope>
    <source>
        <strain evidence="7">CBS 109695</strain>
    </source>
</reference>
<evidence type="ECO:0000256" key="2">
    <source>
        <dbReference type="ARBA" id="ARBA00009540"/>
    </source>
</evidence>
<comment type="subcellular location">
    <subcellularLocation>
        <location evidence="1">Mitochondrion</location>
    </subcellularLocation>
</comment>
<feature type="compositionally biased region" description="Low complexity" evidence="5">
    <location>
        <begin position="291"/>
        <end position="318"/>
    </location>
</feature>
<organism evidence="7">
    <name type="scientific">Athelia psychrophila</name>
    <dbReference type="NCBI Taxonomy" id="1759441"/>
    <lineage>
        <taxon>Eukaryota</taxon>
        <taxon>Fungi</taxon>
        <taxon>Dikarya</taxon>
        <taxon>Basidiomycota</taxon>
        <taxon>Agaricomycotina</taxon>
        <taxon>Agaricomycetes</taxon>
        <taxon>Agaricomycetidae</taxon>
        <taxon>Atheliales</taxon>
        <taxon>Atheliaceae</taxon>
        <taxon>Athelia</taxon>
    </lineage>
</organism>
<dbReference type="OrthoDB" id="26679at2759"/>
<feature type="compositionally biased region" description="Polar residues" evidence="5">
    <location>
        <begin position="377"/>
        <end position="389"/>
    </location>
</feature>
<evidence type="ECO:0000256" key="5">
    <source>
        <dbReference type="SAM" id="MobiDB-lite"/>
    </source>
</evidence>
<feature type="domain" description="TLDc" evidence="6">
    <location>
        <begin position="444"/>
        <end position="620"/>
    </location>
</feature>
<dbReference type="PANTHER" id="PTHR23354">
    <property type="entry name" value="NUCLEOLAR PROTEIN 7/ESTROGEN RECEPTOR COACTIVATOR-RELATED"/>
    <property type="match status" value="1"/>
</dbReference>
<dbReference type="Pfam" id="PF07534">
    <property type="entry name" value="TLD"/>
    <property type="match status" value="1"/>
</dbReference>
<dbReference type="GO" id="GO:0005739">
    <property type="term" value="C:mitochondrion"/>
    <property type="evidence" value="ECO:0007669"/>
    <property type="project" value="UniProtKB-SubCell"/>
</dbReference>
<keyword evidence="3" id="KW-0496">Mitochondrion</keyword>
<dbReference type="InterPro" id="IPR006571">
    <property type="entry name" value="TLDc_dom"/>
</dbReference>
<evidence type="ECO:0000259" key="6">
    <source>
        <dbReference type="PROSITE" id="PS51886"/>
    </source>
</evidence>
<dbReference type="PROSITE" id="PS51886">
    <property type="entry name" value="TLDC"/>
    <property type="match status" value="1"/>
</dbReference>
<comment type="similarity">
    <text evidence="2">Belongs to the OXR1 family.</text>
</comment>
<dbReference type="GO" id="GO:0006979">
    <property type="term" value="P:response to oxidative stress"/>
    <property type="evidence" value="ECO:0007669"/>
    <property type="project" value="TreeGrafter"/>
</dbReference>
<accession>A0A166VGR2</accession>
<name>A0A166VGR2_9AGAM</name>
<feature type="region of interest" description="Disordered" evidence="5">
    <location>
        <begin position="1"/>
        <end position="149"/>
    </location>
</feature>
<dbReference type="GO" id="GO:0005634">
    <property type="term" value="C:nucleus"/>
    <property type="evidence" value="ECO:0007669"/>
    <property type="project" value="TreeGrafter"/>
</dbReference>
<evidence type="ECO:0000313" key="7">
    <source>
        <dbReference type="EMBL" id="KZP32711.1"/>
    </source>
</evidence>
<dbReference type="AlphaFoldDB" id="A0A166VGR2"/>
<dbReference type="STRING" id="436010.A0A166VGR2"/>
<feature type="compositionally biased region" description="Polar residues" evidence="5">
    <location>
        <begin position="118"/>
        <end position="149"/>
    </location>
</feature>